<feature type="domain" description="Glycosyltransferase Maf N-terminal" evidence="3">
    <location>
        <begin position="16"/>
        <end position="199"/>
    </location>
</feature>
<accession>A0A2S9TPU3</accession>
<dbReference type="PANTHER" id="PTHR41786:SF1">
    <property type="entry name" value="6-HYDROXYMETHYLPTERIN DIPHOSPHOKINASE MPTE-LIKE DOMAIN-CONTAINING PROTEIN"/>
    <property type="match status" value="1"/>
</dbReference>
<evidence type="ECO:0000259" key="3">
    <source>
        <dbReference type="Pfam" id="PF20157"/>
    </source>
</evidence>
<dbReference type="EMBL" id="NXGD01000004">
    <property type="protein sequence ID" value="PRN00856.1"/>
    <property type="molecule type" value="Genomic_DNA"/>
</dbReference>
<dbReference type="AlphaFoldDB" id="A0A2S9TPU3"/>
<organism evidence="4 5">
    <name type="scientific">Aliarcobacter cryaerophilus</name>
    <dbReference type="NCBI Taxonomy" id="28198"/>
    <lineage>
        <taxon>Bacteria</taxon>
        <taxon>Pseudomonadati</taxon>
        <taxon>Campylobacterota</taxon>
        <taxon>Epsilonproteobacteria</taxon>
        <taxon>Campylobacterales</taxon>
        <taxon>Arcobacteraceae</taxon>
        <taxon>Aliarcobacter</taxon>
    </lineage>
</organism>
<evidence type="ECO:0000313" key="4">
    <source>
        <dbReference type="EMBL" id="PRN00856.1"/>
    </source>
</evidence>
<name>A0A2S9TPU3_9BACT</name>
<gene>
    <name evidence="4" type="ORF">CJ668_04475</name>
</gene>
<evidence type="ECO:0008006" key="6">
    <source>
        <dbReference type="Google" id="ProtNLM"/>
    </source>
</evidence>
<evidence type="ECO:0000256" key="1">
    <source>
        <dbReference type="SAM" id="Coils"/>
    </source>
</evidence>
<comment type="caution">
    <text evidence="4">The sequence shown here is derived from an EMBL/GenBank/DDBJ whole genome shotgun (WGS) entry which is preliminary data.</text>
</comment>
<feature type="coiled-coil region" evidence="1">
    <location>
        <begin position="566"/>
        <end position="593"/>
    </location>
</feature>
<evidence type="ECO:0000259" key="2">
    <source>
        <dbReference type="Pfam" id="PF01973"/>
    </source>
</evidence>
<keyword evidence="1" id="KW-0175">Coiled coil</keyword>
<dbReference type="Pfam" id="PF01973">
    <property type="entry name" value="MptE-like"/>
    <property type="match status" value="1"/>
</dbReference>
<reference evidence="4 5" key="1">
    <citation type="submission" date="2017-09" db="EMBL/GenBank/DDBJ databases">
        <title>Reassesment of A. cryaerophilus.</title>
        <authorList>
            <person name="Perez-Cataluna A."/>
            <person name="Collado L."/>
            <person name="Salgado O."/>
            <person name="Lefinanco V."/>
            <person name="Figueras M.J."/>
        </authorList>
    </citation>
    <scope>NUCLEOTIDE SEQUENCE [LARGE SCALE GENOMIC DNA]</scope>
    <source>
        <strain evidence="4 5">LMG 10229</strain>
    </source>
</reference>
<protein>
    <recommendedName>
        <fullName evidence="6">Motility associated factor glycosyltransferase family protein</fullName>
    </recommendedName>
</protein>
<sequence>MTQAQIQLQNALTTTFLANMVFLNEYDNELYQRVENLSRMIETGEYQERYELEFVMENGDFDVFDKVTNSYLYGKNPKETNDKLINRVDFSSSNTILNIEDFFKKYEYSPSIDLSKENVGEYDSLLQKNMQEFSTVLNDYLDNPLKKYKSIEKFVFFGVLTGRHIAKIAQKVDAQAYMVFEKNLEIFRLSLFTVDYTILGQKGVIFSIMDDTIQVENKIIQFLELSRFLNYSIKYCDVGEYVKDYANLFVVITASIRSSLYSYLRYIYVYLNRTTKYIEDAYDFLLLNSIKKSFDTLLDIPVLYLAAGPSLDENIKWIEENQDRFFIVTIGSVYKKLLNNGIKVDLVTTLDEQKWLERRQFPETIVEQTDKNTVFLASTLTHEKILKRLNNKNLTLFEVFSSFFEERDIIDGFSIGEVTLHLLLQLNIKNIYMIGLDLSLNQKTGDTHSSEAGSGTRKVDLKSKNENNILEDRKTVLKVKGNKESFVSTIPIFYSSIKSVENKIKDKPKYTKIYNLSSSGAFFEGTIPKDISKIDIEKFVKIDKDRLDFKKQLKRFTKNSLDLEEKDAYREKIAILENEIKIYLEELKNSEHKTYEEFKQILINFLYFIKDFDYSLFIIFFKYYEIVLPYLSYHFNDLRLNQEYKKVLKIKGVFISQITLLIDDYILCIKRVV</sequence>
<feature type="domain" description="6-hydroxymethylpterin diphosphokinase MptE-like" evidence="2">
    <location>
        <begin position="287"/>
        <end position="441"/>
    </location>
</feature>
<dbReference type="InterPro" id="IPR002826">
    <property type="entry name" value="MptE-like"/>
</dbReference>
<evidence type="ECO:0000313" key="5">
    <source>
        <dbReference type="Proteomes" id="UP000238811"/>
    </source>
</evidence>
<dbReference type="InterPro" id="IPR045376">
    <property type="entry name" value="Maf_N"/>
</dbReference>
<dbReference type="Proteomes" id="UP000238811">
    <property type="component" value="Unassembled WGS sequence"/>
</dbReference>
<proteinExistence type="predicted"/>
<dbReference type="PANTHER" id="PTHR41786">
    <property type="entry name" value="MOTILITY ACCESSORY FACTOR MAF"/>
    <property type="match status" value="1"/>
</dbReference>
<dbReference type="Pfam" id="PF20157">
    <property type="entry name" value="Maf_flag10_N"/>
    <property type="match status" value="1"/>
</dbReference>